<evidence type="ECO:0000256" key="7">
    <source>
        <dbReference type="ARBA" id="ARBA00023136"/>
    </source>
</evidence>
<dbReference type="PROSITE" id="PS51371">
    <property type="entry name" value="CBS"/>
    <property type="match status" value="2"/>
</dbReference>
<keyword evidence="7 9" id="KW-0472">Membrane</keyword>
<dbReference type="InterPro" id="IPR016169">
    <property type="entry name" value="FAD-bd_PCMH_sub2"/>
</dbReference>
<dbReference type="PROSITE" id="PS51846">
    <property type="entry name" value="CNNM"/>
    <property type="match status" value="1"/>
</dbReference>
<dbReference type="Gene3D" id="3.30.465.10">
    <property type="match status" value="1"/>
</dbReference>
<dbReference type="CDD" id="cd04590">
    <property type="entry name" value="CBS_pair_CorC_HlyC_assoc"/>
    <property type="match status" value="1"/>
</dbReference>
<evidence type="ECO:0000256" key="8">
    <source>
        <dbReference type="PROSITE-ProRule" id="PRU00703"/>
    </source>
</evidence>
<dbReference type="SMART" id="SM00116">
    <property type="entry name" value="CBS"/>
    <property type="match status" value="2"/>
</dbReference>
<feature type="transmembrane region" description="Helical" evidence="10">
    <location>
        <begin position="111"/>
        <end position="136"/>
    </location>
</feature>
<feature type="domain" description="CNNM transmembrane" evidence="12">
    <location>
        <begin position="11"/>
        <end position="213"/>
    </location>
</feature>
<proteinExistence type="predicted"/>
<protein>
    <recommendedName>
        <fullName evidence="15">HlyC/CorC family transporter</fullName>
    </recommendedName>
</protein>
<evidence type="ECO:0000259" key="11">
    <source>
        <dbReference type="PROSITE" id="PS51371"/>
    </source>
</evidence>
<feature type="transmembrane region" description="Helical" evidence="10">
    <location>
        <begin position="148"/>
        <end position="170"/>
    </location>
</feature>
<feature type="domain" description="CBS" evidence="11">
    <location>
        <begin position="235"/>
        <end position="295"/>
    </location>
</feature>
<dbReference type="Proteomes" id="UP000235881">
    <property type="component" value="Unassembled WGS sequence"/>
</dbReference>
<dbReference type="GO" id="GO:0050660">
    <property type="term" value="F:flavin adenine dinucleotide binding"/>
    <property type="evidence" value="ECO:0007669"/>
    <property type="project" value="InterPro"/>
</dbReference>
<dbReference type="SUPFAM" id="SSF56176">
    <property type="entry name" value="FAD-binding/transporter-associated domain-like"/>
    <property type="match status" value="1"/>
</dbReference>
<evidence type="ECO:0000256" key="6">
    <source>
        <dbReference type="ARBA" id="ARBA00023122"/>
    </source>
</evidence>
<evidence type="ECO:0000259" key="12">
    <source>
        <dbReference type="PROSITE" id="PS51846"/>
    </source>
</evidence>
<dbReference type="InterPro" id="IPR005170">
    <property type="entry name" value="Transptr-assoc_dom"/>
</dbReference>
<keyword evidence="5 9" id="KW-1133">Transmembrane helix</keyword>
<dbReference type="SUPFAM" id="SSF54631">
    <property type="entry name" value="CBS-domain pair"/>
    <property type="match status" value="1"/>
</dbReference>
<dbReference type="InterPro" id="IPR044751">
    <property type="entry name" value="Ion_transp-like_CBS"/>
</dbReference>
<dbReference type="RefSeq" id="WP_102827916.1">
    <property type="nucleotide sequence ID" value="NZ_CP065721.1"/>
</dbReference>
<comment type="subcellular location">
    <subcellularLocation>
        <location evidence="1">Cell membrane</location>
        <topology evidence="1">Multi-pass membrane protein</topology>
    </subcellularLocation>
</comment>
<organism evidence="13 14">
    <name type="scientific">Stutzerimonas degradans</name>
    <dbReference type="NCBI Taxonomy" id="2968968"/>
    <lineage>
        <taxon>Bacteria</taxon>
        <taxon>Pseudomonadati</taxon>
        <taxon>Pseudomonadota</taxon>
        <taxon>Gammaproteobacteria</taxon>
        <taxon>Pseudomonadales</taxon>
        <taxon>Pseudomonadaceae</taxon>
        <taxon>Stutzerimonas</taxon>
    </lineage>
</organism>
<dbReference type="Pfam" id="PF01595">
    <property type="entry name" value="CNNM"/>
    <property type="match status" value="1"/>
</dbReference>
<gene>
    <name evidence="13" type="ORF">CXK95_05745</name>
</gene>
<dbReference type="AlphaFoldDB" id="A0A8E2U535"/>
<dbReference type="GO" id="GO:0005886">
    <property type="term" value="C:plasma membrane"/>
    <property type="evidence" value="ECO:0007669"/>
    <property type="project" value="UniProtKB-SubCell"/>
</dbReference>
<feature type="transmembrane region" description="Helical" evidence="10">
    <location>
        <begin position="70"/>
        <end position="91"/>
    </location>
</feature>
<evidence type="ECO:0000256" key="9">
    <source>
        <dbReference type="PROSITE-ProRule" id="PRU01193"/>
    </source>
</evidence>
<dbReference type="InterPro" id="IPR036318">
    <property type="entry name" value="FAD-bd_PCMH-like_sf"/>
</dbReference>
<evidence type="ECO:0000256" key="4">
    <source>
        <dbReference type="ARBA" id="ARBA00022737"/>
    </source>
</evidence>
<evidence type="ECO:0000256" key="2">
    <source>
        <dbReference type="ARBA" id="ARBA00022475"/>
    </source>
</evidence>
<dbReference type="InterPro" id="IPR051676">
    <property type="entry name" value="UPF0053_domain"/>
</dbReference>
<accession>A0A8E2U535</accession>
<comment type="caution">
    <text evidence="13">The sequence shown here is derived from an EMBL/GenBank/DDBJ whole genome shotgun (WGS) entry which is preliminary data.</text>
</comment>
<dbReference type="PANTHER" id="PTHR43099:SF5">
    <property type="entry name" value="HLYC_CORC FAMILY TRANSPORTER"/>
    <property type="match status" value="1"/>
</dbReference>
<dbReference type="InterPro" id="IPR000644">
    <property type="entry name" value="CBS_dom"/>
</dbReference>
<feature type="domain" description="CBS" evidence="11">
    <location>
        <begin position="302"/>
        <end position="359"/>
    </location>
</feature>
<keyword evidence="4" id="KW-0677">Repeat</keyword>
<evidence type="ECO:0000313" key="13">
    <source>
        <dbReference type="EMBL" id="PNF77189.1"/>
    </source>
</evidence>
<name>A0A8E2U535_9GAMM</name>
<dbReference type="Gene3D" id="3.10.580.10">
    <property type="entry name" value="CBS-domain"/>
    <property type="match status" value="1"/>
</dbReference>
<dbReference type="EMBL" id="POUK01000002">
    <property type="protein sequence ID" value="PNF77189.1"/>
    <property type="molecule type" value="Genomic_DNA"/>
</dbReference>
<keyword evidence="3 9" id="KW-0812">Transmembrane</keyword>
<dbReference type="InterPro" id="IPR002550">
    <property type="entry name" value="CNNM"/>
</dbReference>
<reference evidence="13 14" key="1">
    <citation type="submission" date="2018-01" db="EMBL/GenBank/DDBJ databases">
        <title>Denitrification phenotypes of diverse strains of Pseudomonas stutzeri.</title>
        <authorList>
            <person name="Milligan D.A."/>
            <person name="Bergaust L."/>
            <person name="Bakken L.R."/>
            <person name="Frostegard A."/>
        </authorList>
    </citation>
    <scope>NUCLEOTIDE SEQUENCE [LARGE SCALE GENOMIC DNA]</scope>
    <source>
        <strain evidence="13 14">DSM 50238</strain>
    </source>
</reference>
<evidence type="ECO:0000256" key="1">
    <source>
        <dbReference type="ARBA" id="ARBA00004651"/>
    </source>
</evidence>
<dbReference type="InterPro" id="IPR046342">
    <property type="entry name" value="CBS_dom_sf"/>
</dbReference>
<evidence type="ECO:0008006" key="15">
    <source>
        <dbReference type="Google" id="ProtNLM"/>
    </source>
</evidence>
<evidence type="ECO:0000313" key="14">
    <source>
        <dbReference type="Proteomes" id="UP000235881"/>
    </source>
</evidence>
<keyword evidence="2" id="KW-1003">Cell membrane</keyword>
<sequence length="447" mass="50366">MDPSPSYVAPPYFADLGLILFALFLVLLNGFFVAAEFAMVKLRATKVEAIASQHGWRGHILRTVHNQLDAYLSACQLGITLASLGLGWVGEPAFAHLLEPLLALVGIDNEALVHGIAFFTAFFIISYLHIVVGELAPKSWAIRKPELLSLWTAVPLYLFYWLMYPAIYLLNASANAILRLAGQGEPGAHHEHHYSREELKLILHSNRALNPSDQQIQVLASAVEMSELEVVDWANSREDLLQLEHDAPLGDILDTIRRHKYSRYPVYDSSRGEYVGLLHIKDLLLALAEDERLAEHFDLHDLLRPLERVSKHMPLNVLLNQFRQGGAHFVLVEEGDHKVIGFLTMEDVLEVLVGDIQDEHRKTERGILAYQPGKLLVRGDTPLFKVERLLNVDLDHVEAETLAGLIYETLKRVPEENEELQVEGLQIVVKKMRGPKIVLAKVLRQES</sequence>
<dbReference type="PANTHER" id="PTHR43099">
    <property type="entry name" value="UPF0053 PROTEIN YRKA"/>
    <property type="match status" value="1"/>
</dbReference>
<evidence type="ECO:0000256" key="5">
    <source>
        <dbReference type="ARBA" id="ARBA00022989"/>
    </source>
</evidence>
<evidence type="ECO:0000256" key="10">
    <source>
        <dbReference type="SAM" id="Phobius"/>
    </source>
</evidence>
<keyword evidence="14" id="KW-1185">Reference proteome</keyword>
<keyword evidence="6 8" id="KW-0129">CBS domain</keyword>
<evidence type="ECO:0000256" key="3">
    <source>
        <dbReference type="ARBA" id="ARBA00022692"/>
    </source>
</evidence>
<feature type="transmembrane region" description="Helical" evidence="10">
    <location>
        <begin position="12"/>
        <end position="34"/>
    </location>
</feature>
<dbReference type="Pfam" id="PF00571">
    <property type="entry name" value="CBS"/>
    <property type="match status" value="2"/>
</dbReference>
<dbReference type="SMART" id="SM01091">
    <property type="entry name" value="CorC_HlyC"/>
    <property type="match status" value="1"/>
</dbReference>
<dbReference type="Pfam" id="PF03471">
    <property type="entry name" value="CorC_HlyC"/>
    <property type="match status" value="1"/>
</dbReference>